<reference evidence="2 3" key="1">
    <citation type="submission" date="2023-03" db="EMBL/GenBank/DDBJ databases">
        <title>Paludisphaera mucosa sp. nov. a novel planctomycete from northern fen.</title>
        <authorList>
            <person name="Ivanova A."/>
        </authorList>
    </citation>
    <scope>NUCLEOTIDE SEQUENCE [LARGE SCALE GENOMIC DNA]</scope>
    <source>
        <strain evidence="2 3">Pla2</strain>
    </source>
</reference>
<feature type="region of interest" description="Disordered" evidence="1">
    <location>
        <begin position="384"/>
        <end position="432"/>
    </location>
</feature>
<dbReference type="RefSeq" id="WP_277862012.1">
    <property type="nucleotide sequence ID" value="NZ_JARRAG010000002.1"/>
</dbReference>
<protein>
    <submittedName>
        <fullName evidence="2">Uncharacterized protein</fullName>
    </submittedName>
</protein>
<dbReference type="SUPFAM" id="SSF89372">
    <property type="entry name" value="Fucose-specific lectin"/>
    <property type="match status" value="1"/>
</dbReference>
<organism evidence="2 3">
    <name type="scientific">Paludisphaera mucosa</name>
    <dbReference type="NCBI Taxonomy" id="3030827"/>
    <lineage>
        <taxon>Bacteria</taxon>
        <taxon>Pseudomonadati</taxon>
        <taxon>Planctomycetota</taxon>
        <taxon>Planctomycetia</taxon>
        <taxon>Isosphaerales</taxon>
        <taxon>Isosphaeraceae</taxon>
        <taxon>Paludisphaera</taxon>
    </lineage>
</organism>
<dbReference type="EMBL" id="JARRAG010000002">
    <property type="protein sequence ID" value="MDG3005681.1"/>
    <property type="molecule type" value="Genomic_DNA"/>
</dbReference>
<evidence type="ECO:0000313" key="3">
    <source>
        <dbReference type="Proteomes" id="UP001216907"/>
    </source>
</evidence>
<dbReference type="Proteomes" id="UP001216907">
    <property type="component" value="Unassembled WGS sequence"/>
</dbReference>
<keyword evidence="3" id="KW-1185">Reference proteome</keyword>
<feature type="region of interest" description="Disordered" evidence="1">
    <location>
        <begin position="275"/>
        <end position="294"/>
    </location>
</feature>
<comment type="caution">
    <text evidence="2">The sequence shown here is derived from an EMBL/GenBank/DDBJ whole genome shotgun (WGS) entry which is preliminary data.</text>
</comment>
<proteinExistence type="predicted"/>
<evidence type="ECO:0000313" key="2">
    <source>
        <dbReference type="EMBL" id="MDG3005681.1"/>
    </source>
</evidence>
<name>A0ABT6FDV4_9BACT</name>
<feature type="compositionally biased region" description="Low complexity" evidence="1">
    <location>
        <begin position="401"/>
        <end position="418"/>
    </location>
</feature>
<gene>
    <name evidence="2" type="ORF">PZE19_17980</name>
</gene>
<dbReference type="Gene3D" id="2.120.10.70">
    <property type="entry name" value="Fucose-specific lectin"/>
    <property type="match status" value="1"/>
</dbReference>
<sequence>MPPSPGQIRRALADVDAFSLRQRIDLVGSTANPTSADFAFETVFDAVPLLEIFRFTPRGPAADMTPENLVAVRFPLFTPPQSSHQMRVDGLPQDTQLRYRLTATSTVLQGDLAVVTGRFYTGRRSRVLFINEMRAWNDGDPAGSGEMVFQLAAYGLDPATLLASFRYPEDGEADIRDGSVVVLPFGSPVLTVNHAPDSITLFATGRVDLFATAPEGNVTHAWWDRSRPDDSAARWADLGGRFRGDVAAIRSGTDHIDLFALIEDGSIHRLPLAGDREGSSKGRWQPLGNKSAGPLAAERTEAGELILASIGERGVVALARLGDDPKAEARWESLGGREAVAVAIAPAARKGFAIVAVRSDRSVYARTWDGHLWSPADGWETLGQLDDLDPPVLAAPPEVPPTRGAAPTTSPATRPPRGAARRGDTDGGASRS</sequence>
<accession>A0ABT6FDV4</accession>
<evidence type="ECO:0000256" key="1">
    <source>
        <dbReference type="SAM" id="MobiDB-lite"/>
    </source>
</evidence>